<organism evidence="2 3">
    <name type="scientific">Aquirufa antheringensis</name>
    <dbReference type="NCBI Taxonomy" id="2516559"/>
    <lineage>
        <taxon>Bacteria</taxon>
        <taxon>Pseudomonadati</taxon>
        <taxon>Bacteroidota</taxon>
        <taxon>Cytophagia</taxon>
        <taxon>Cytophagales</taxon>
        <taxon>Flectobacillaceae</taxon>
        <taxon>Aquirufa</taxon>
    </lineage>
</organism>
<proteinExistence type="predicted"/>
<dbReference type="SUPFAM" id="SSF52200">
    <property type="entry name" value="Toll/Interleukin receptor TIR domain"/>
    <property type="match status" value="1"/>
</dbReference>
<evidence type="ECO:0000259" key="1">
    <source>
        <dbReference type="Pfam" id="PF08937"/>
    </source>
</evidence>
<dbReference type="Pfam" id="PF08937">
    <property type="entry name" value="ThsB_TIR"/>
    <property type="match status" value="1"/>
</dbReference>
<accession>A0A4V2IW71</accession>
<evidence type="ECO:0000313" key="2">
    <source>
        <dbReference type="EMBL" id="TBH75045.1"/>
    </source>
</evidence>
<dbReference type="AlphaFoldDB" id="A0A4V2IW71"/>
<reference evidence="2 3" key="1">
    <citation type="submission" date="2019-02" db="EMBL/GenBank/DDBJ databases">
        <title>Genome of a new Bacteroidetes strain.</title>
        <authorList>
            <person name="Pitt A."/>
        </authorList>
    </citation>
    <scope>NUCLEOTIDE SEQUENCE [LARGE SCALE GENOMIC DNA]</scope>
    <source>
        <strain evidence="2 3">103A-SOEBACH</strain>
    </source>
</reference>
<name>A0A4V2IW71_9BACT</name>
<comment type="caution">
    <text evidence="2">The sequence shown here is derived from an EMBL/GenBank/DDBJ whole genome shotgun (WGS) entry which is preliminary data.</text>
</comment>
<dbReference type="Proteomes" id="UP000293583">
    <property type="component" value="Unassembled WGS sequence"/>
</dbReference>
<sequence length="202" mass="23597">MARKTFISYKFDEAQKLRNDIIEKLGDDVKYYKGETADTPDLSDTSTENIKKKLTDMMYDTSVTIVIISPNFKNSKWIDWEIEYCLKEITRQNKVSKTNGIVAVIQKSREGYSWFKKTIKQADGCETSNYSTDLVYEIINKNRFNQNPKEYSCKTCKCVNPLTASYISFIEEEIFLKDPNKFIENAFEKSENSSNYTLHKVR</sequence>
<protein>
    <recommendedName>
        <fullName evidence="1">Thoeris protein ThsB TIR-like domain-containing protein</fullName>
    </recommendedName>
</protein>
<dbReference type="InterPro" id="IPR015032">
    <property type="entry name" value="ThsB__TIR-like_domain"/>
</dbReference>
<gene>
    <name evidence="2" type="ORF">EWU20_00300</name>
</gene>
<evidence type="ECO:0000313" key="3">
    <source>
        <dbReference type="Proteomes" id="UP000293583"/>
    </source>
</evidence>
<dbReference type="OrthoDB" id="9798540at2"/>
<dbReference type="EMBL" id="SEWY01000001">
    <property type="protein sequence ID" value="TBH75045.1"/>
    <property type="molecule type" value="Genomic_DNA"/>
</dbReference>
<feature type="domain" description="Thoeris protein ThsB TIR-like" evidence="1">
    <location>
        <begin position="6"/>
        <end position="104"/>
    </location>
</feature>
<keyword evidence="3" id="KW-1185">Reference proteome</keyword>
<dbReference type="InterPro" id="IPR035897">
    <property type="entry name" value="Toll_tir_struct_dom_sf"/>
</dbReference>
<dbReference type="RefSeq" id="WP_130922253.1">
    <property type="nucleotide sequence ID" value="NZ_SEWY01000001.1"/>
</dbReference>
<dbReference type="Gene3D" id="3.40.50.11200">
    <property type="match status" value="1"/>
</dbReference>